<organism evidence="2 3">
    <name type="scientific">Euroglyphus maynei</name>
    <name type="common">Mayne's house dust mite</name>
    <dbReference type="NCBI Taxonomy" id="6958"/>
    <lineage>
        <taxon>Eukaryota</taxon>
        <taxon>Metazoa</taxon>
        <taxon>Ecdysozoa</taxon>
        <taxon>Arthropoda</taxon>
        <taxon>Chelicerata</taxon>
        <taxon>Arachnida</taxon>
        <taxon>Acari</taxon>
        <taxon>Acariformes</taxon>
        <taxon>Sarcoptiformes</taxon>
        <taxon>Astigmata</taxon>
        <taxon>Psoroptidia</taxon>
        <taxon>Analgoidea</taxon>
        <taxon>Pyroglyphidae</taxon>
        <taxon>Pyroglyphinae</taxon>
        <taxon>Euroglyphus</taxon>
    </lineage>
</organism>
<keyword evidence="3" id="KW-1185">Reference proteome</keyword>
<protein>
    <submittedName>
        <fullName evidence="2">Uncharacterized protein</fullName>
    </submittedName>
</protein>
<keyword evidence="1" id="KW-0472">Membrane</keyword>
<accession>A0A1Y3AZ32</accession>
<evidence type="ECO:0000313" key="3">
    <source>
        <dbReference type="Proteomes" id="UP000194236"/>
    </source>
</evidence>
<evidence type="ECO:0000256" key="1">
    <source>
        <dbReference type="SAM" id="Phobius"/>
    </source>
</evidence>
<keyword evidence="1" id="KW-0812">Transmembrane</keyword>
<reference evidence="2 3" key="1">
    <citation type="submission" date="2017-03" db="EMBL/GenBank/DDBJ databases">
        <title>Genome Survey of Euroglyphus maynei.</title>
        <authorList>
            <person name="Arlian L.G."/>
            <person name="Morgan M.S."/>
            <person name="Rider S.D."/>
        </authorList>
    </citation>
    <scope>NUCLEOTIDE SEQUENCE [LARGE SCALE GENOMIC DNA]</scope>
    <source>
        <strain evidence="2">Arlian Lab</strain>
        <tissue evidence="2">Whole body</tissue>
    </source>
</reference>
<dbReference type="Proteomes" id="UP000194236">
    <property type="component" value="Unassembled WGS sequence"/>
</dbReference>
<comment type="caution">
    <text evidence="2">The sequence shown here is derived from an EMBL/GenBank/DDBJ whole genome shotgun (WGS) entry which is preliminary data.</text>
</comment>
<dbReference type="GO" id="GO:0006325">
    <property type="term" value="P:chromatin organization"/>
    <property type="evidence" value="ECO:0007669"/>
    <property type="project" value="TreeGrafter"/>
</dbReference>
<keyword evidence="1" id="KW-1133">Transmembrane helix</keyword>
<dbReference type="GO" id="GO:0005634">
    <property type="term" value="C:nucleus"/>
    <property type="evidence" value="ECO:0007669"/>
    <property type="project" value="TreeGrafter"/>
</dbReference>
<sequence>MVKDVGNSYHLARLFVDQLMKSCSCQPYGNVDSVKDLNKSLEQHRGIKINQERLNKLQNRIVERKRPSENPLEPENLYSENFRSNELFFRDFIYYSDSHSFNEQLRMILKSKLIEMTSSIHSTINAESFTPNDIKENLFNYLIKANLLAKFAGFLSFYSMETRRKLGEENDASLFFKHQQTLRQINYSSMFDIETYLVNSMQTHSLLAALPWISFAMNYYANVFALLVLIYKYYLPNLEKYCSKSTHKNCLSTKRLTY</sequence>
<dbReference type="PANTHER" id="PTHR28678">
    <property type="entry name" value="CODANIN-1"/>
    <property type="match status" value="1"/>
</dbReference>
<dbReference type="EMBL" id="MUJZ01056491">
    <property type="protein sequence ID" value="OTF72375.1"/>
    <property type="molecule type" value="Genomic_DNA"/>
</dbReference>
<dbReference type="OrthoDB" id="20982at2759"/>
<gene>
    <name evidence="2" type="ORF">BLA29_007626</name>
</gene>
<dbReference type="AlphaFoldDB" id="A0A1Y3AZ32"/>
<evidence type="ECO:0000313" key="2">
    <source>
        <dbReference type="EMBL" id="OTF72375.1"/>
    </source>
</evidence>
<dbReference type="PANTHER" id="PTHR28678:SF1">
    <property type="entry name" value="CODANIN-1"/>
    <property type="match status" value="1"/>
</dbReference>
<feature type="transmembrane region" description="Helical" evidence="1">
    <location>
        <begin position="209"/>
        <end position="231"/>
    </location>
</feature>
<dbReference type="InterPro" id="IPR040031">
    <property type="entry name" value="Codanin-1"/>
</dbReference>
<name>A0A1Y3AZ32_EURMA</name>
<proteinExistence type="predicted"/>